<organism evidence="2 3">
    <name type="scientific">Methylocystis hirsuta</name>
    <dbReference type="NCBI Taxonomy" id="369798"/>
    <lineage>
        <taxon>Bacteria</taxon>
        <taxon>Pseudomonadati</taxon>
        <taxon>Pseudomonadota</taxon>
        <taxon>Alphaproteobacteria</taxon>
        <taxon>Hyphomicrobiales</taxon>
        <taxon>Methylocystaceae</taxon>
        <taxon>Methylocystis</taxon>
    </lineage>
</organism>
<protein>
    <submittedName>
        <fullName evidence="2">RNA-binding protein</fullName>
    </submittedName>
</protein>
<feature type="region of interest" description="Disordered" evidence="1">
    <location>
        <begin position="26"/>
        <end position="77"/>
    </location>
</feature>
<comment type="caution">
    <text evidence="2">The sequence shown here is derived from an EMBL/GenBank/DDBJ whole genome shotgun (WGS) entry which is preliminary data.</text>
</comment>
<dbReference type="RefSeq" id="WP_123177760.1">
    <property type="nucleotide sequence ID" value="NZ_QWDD01000003.1"/>
</dbReference>
<keyword evidence="3" id="KW-1185">Reference proteome</keyword>
<gene>
    <name evidence="2" type="ORF">D1O30_19335</name>
</gene>
<accession>A0A3M9XJS1</accession>
<evidence type="ECO:0000313" key="2">
    <source>
        <dbReference type="EMBL" id="RNJ48005.1"/>
    </source>
</evidence>
<dbReference type="AlphaFoldDB" id="A0A3M9XJS1"/>
<feature type="compositionally biased region" description="Basic and acidic residues" evidence="1">
    <location>
        <begin position="53"/>
        <end position="77"/>
    </location>
</feature>
<reference evidence="2 3" key="1">
    <citation type="submission" date="2018-08" db="EMBL/GenBank/DDBJ databases">
        <title>Genome sequence of Methylocystis hirsuta CSC1, a methanotroph able to accumulate PHAs.</title>
        <authorList>
            <person name="Bordel S."/>
            <person name="Rodriguez E."/>
            <person name="Gancedo J."/>
            <person name="Munoz R."/>
        </authorList>
    </citation>
    <scope>NUCLEOTIDE SEQUENCE [LARGE SCALE GENOMIC DNA]</scope>
    <source>
        <strain evidence="2 3">CSC1</strain>
    </source>
</reference>
<sequence length="77" mass="8349">MPTGPKGEKRPADAIARAVKVMRIATGEEPEDYGDAPEKNAAAQELGRKGGKKRAESMTAERRAEIAKKAAEKRWGK</sequence>
<dbReference type="Proteomes" id="UP000268623">
    <property type="component" value="Unassembled WGS sequence"/>
</dbReference>
<proteinExistence type="predicted"/>
<name>A0A3M9XJS1_9HYPH</name>
<evidence type="ECO:0000313" key="3">
    <source>
        <dbReference type="Proteomes" id="UP000268623"/>
    </source>
</evidence>
<dbReference type="OrthoDB" id="7867377at2"/>
<evidence type="ECO:0000256" key="1">
    <source>
        <dbReference type="SAM" id="MobiDB-lite"/>
    </source>
</evidence>
<dbReference type="EMBL" id="QWDD01000003">
    <property type="protein sequence ID" value="RNJ48005.1"/>
    <property type="molecule type" value="Genomic_DNA"/>
</dbReference>